<organism evidence="12 13">
    <name type="scientific">Actinomadura mexicana</name>
    <dbReference type="NCBI Taxonomy" id="134959"/>
    <lineage>
        <taxon>Bacteria</taxon>
        <taxon>Bacillati</taxon>
        <taxon>Actinomycetota</taxon>
        <taxon>Actinomycetes</taxon>
        <taxon>Streptosporangiales</taxon>
        <taxon>Thermomonosporaceae</taxon>
        <taxon>Actinomadura</taxon>
    </lineage>
</organism>
<dbReference type="GO" id="GO:0051082">
    <property type="term" value="F:unfolded protein binding"/>
    <property type="evidence" value="ECO:0007669"/>
    <property type="project" value="UniProtKB-UniRule"/>
</dbReference>
<evidence type="ECO:0000256" key="7">
    <source>
        <dbReference type="ARBA" id="ARBA00023235"/>
    </source>
</evidence>
<comment type="subcellular location">
    <subcellularLocation>
        <location evidence="2">Cell surface</location>
    </subcellularLocation>
    <subcellularLocation>
        <location evidence="9">Cytoplasm</location>
    </subcellularLocation>
    <subcellularLocation>
        <location evidence="8">Secreted</location>
        <location evidence="8">Capsule</location>
    </subcellularLocation>
    <subcellularLocation>
        <location evidence="1">Secreted</location>
        <location evidence="1">Cell wall</location>
    </subcellularLocation>
</comment>
<sequence>MAKILEFEEDARRALERGVNALADAVKVTIGPRGRNVVIDKKFGAPTITNDGVTIAREVELEDPYENLGAQLAKEVATKTNDIAGDGTTTATVLAQAMVREGTRNVAAGASPLALKRGIDAAAQYVSDQLLKTAREVEEKGEIAHVATISAQDPQIGELIAEAFEKVGKDGVITVEEAHTMGLELEFTEGLQFDKGYLSPHMVTDHERMEAVLEDAYVLIVDGKISNVQEFLPLAEKVAQTKKPLLVVAEDVEGEALALLVANKIRGTFLSVAVKAPGFGDRRKAMLGDMATLTGGQVVSEAIGLKLDSIGLEDLGRARRITVTKDATTVVDGEGAADEITARINQIKVEIENSDSDWDREKLQERLAKLAGGVCVLRVGAATEVELKEKKHRLEDAISATRAAIEEGIVSGGGSALVHVAKEGFGALGLSGDEATGAEAVRRALPEPLRWIAENAGQEGYVVVSKVEELEAGHGYNAATGEYGDLIAQGVIDPVKVTRSAVTNAASIAGMLLTTEALVVEKPEEADEAAGGGHGHGHGHGH</sequence>
<dbReference type="GO" id="GO:0042603">
    <property type="term" value="C:capsule"/>
    <property type="evidence" value="ECO:0007669"/>
    <property type="project" value="UniProtKB-SubCell"/>
</dbReference>
<name>A0A239CE34_9ACTN</name>
<feature type="binding site" evidence="9">
    <location>
        <begin position="29"/>
        <end position="32"/>
    </location>
    <ligand>
        <name>ATP</name>
        <dbReference type="ChEBI" id="CHEBI:30616"/>
    </ligand>
</feature>
<dbReference type="Gene3D" id="3.50.7.10">
    <property type="entry name" value="GroEL"/>
    <property type="match status" value="1"/>
</dbReference>
<comment type="similarity">
    <text evidence="3 9 10">Belongs to the chaperonin (HSP60) family.</text>
</comment>
<dbReference type="GO" id="GO:0005737">
    <property type="term" value="C:cytoplasm"/>
    <property type="evidence" value="ECO:0007669"/>
    <property type="project" value="UniProtKB-SubCell"/>
</dbReference>
<comment type="caution">
    <text evidence="9">Lacks conserved residue(s) required for the propagation of feature annotation.</text>
</comment>
<evidence type="ECO:0000256" key="1">
    <source>
        <dbReference type="ARBA" id="ARBA00004191"/>
    </source>
</evidence>
<dbReference type="InterPro" id="IPR027413">
    <property type="entry name" value="GROEL-like_equatorial_sf"/>
</dbReference>
<dbReference type="NCBIfam" id="NF000592">
    <property type="entry name" value="PRK00013.1"/>
    <property type="match status" value="1"/>
</dbReference>
<evidence type="ECO:0000256" key="4">
    <source>
        <dbReference type="ARBA" id="ARBA00022741"/>
    </source>
</evidence>
<dbReference type="Proteomes" id="UP000198420">
    <property type="component" value="Unassembled WGS sequence"/>
</dbReference>
<evidence type="ECO:0000256" key="2">
    <source>
        <dbReference type="ARBA" id="ARBA00004241"/>
    </source>
</evidence>
<dbReference type="FunFam" id="3.50.7.10:FF:000001">
    <property type="entry name" value="60 kDa chaperonin"/>
    <property type="match status" value="1"/>
</dbReference>
<dbReference type="GO" id="GO:0005524">
    <property type="term" value="F:ATP binding"/>
    <property type="evidence" value="ECO:0007669"/>
    <property type="project" value="UniProtKB-UniRule"/>
</dbReference>
<dbReference type="NCBIfam" id="NF009489">
    <property type="entry name" value="PRK12851.1"/>
    <property type="match status" value="1"/>
</dbReference>
<dbReference type="PRINTS" id="PR00298">
    <property type="entry name" value="CHAPERONIN60"/>
</dbReference>
<dbReference type="SUPFAM" id="SSF54849">
    <property type="entry name" value="GroEL-intermediate domain like"/>
    <property type="match status" value="1"/>
</dbReference>
<comment type="function">
    <text evidence="9 11">Together with its co-chaperonin GroES, plays an essential role in assisting protein folding. The GroEL-GroES system forms a nano-cage that allows encapsulation of the non-native substrate proteins and provides a physical environment optimized to promote and accelerate protein folding.</text>
</comment>
<evidence type="ECO:0000256" key="10">
    <source>
        <dbReference type="RuleBase" id="RU000418"/>
    </source>
</evidence>
<proteinExistence type="inferred from homology"/>
<comment type="subunit">
    <text evidence="9 11">Forms a cylinder of 14 subunits composed of two heptameric rings stacked back-to-back. Interacts with the co-chaperonin GroES.</text>
</comment>
<dbReference type="EMBL" id="FZNP01000012">
    <property type="protein sequence ID" value="SNS18209.1"/>
    <property type="molecule type" value="Genomic_DNA"/>
</dbReference>
<evidence type="ECO:0000256" key="6">
    <source>
        <dbReference type="ARBA" id="ARBA00023186"/>
    </source>
</evidence>
<evidence type="ECO:0000256" key="9">
    <source>
        <dbReference type="HAMAP-Rule" id="MF_00600"/>
    </source>
</evidence>
<evidence type="ECO:0000256" key="8">
    <source>
        <dbReference type="ARBA" id="ARBA00025702"/>
    </source>
</evidence>
<dbReference type="NCBIfam" id="NF009487">
    <property type="entry name" value="PRK12849.1"/>
    <property type="match status" value="1"/>
</dbReference>
<dbReference type="GO" id="GO:0016853">
    <property type="term" value="F:isomerase activity"/>
    <property type="evidence" value="ECO:0007669"/>
    <property type="project" value="UniProtKB-KW"/>
</dbReference>
<dbReference type="Gene3D" id="1.10.560.10">
    <property type="entry name" value="GroEL-like equatorial domain"/>
    <property type="match status" value="1"/>
</dbReference>
<dbReference type="CDD" id="cd03344">
    <property type="entry name" value="GroEL"/>
    <property type="match status" value="1"/>
</dbReference>
<dbReference type="SUPFAM" id="SSF52029">
    <property type="entry name" value="GroEL apical domain-like"/>
    <property type="match status" value="1"/>
</dbReference>
<dbReference type="NCBIfam" id="NF009488">
    <property type="entry name" value="PRK12850.1"/>
    <property type="match status" value="1"/>
</dbReference>
<gene>
    <name evidence="9" type="primary">groEL</name>
    <name evidence="9" type="synonym">groL</name>
    <name evidence="12" type="ORF">SAMN06265355_112148</name>
</gene>
<keyword evidence="9" id="KW-0963">Cytoplasm</keyword>
<dbReference type="GO" id="GO:0009408">
    <property type="term" value="P:response to heat"/>
    <property type="evidence" value="ECO:0007669"/>
    <property type="project" value="UniProtKB-ARBA"/>
</dbReference>
<evidence type="ECO:0000256" key="3">
    <source>
        <dbReference type="ARBA" id="ARBA00006607"/>
    </source>
</evidence>
<dbReference type="InterPro" id="IPR018370">
    <property type="entry name" value="Chaperonin_Cpn60_CS"/>
</dbReference>
<dbReference type="NCBIfam" id="TIGR02348">
    <property type="entry name" value="GroEL"/>
    <property type="match status" value="1"/>
</dbReference>
<evidence type="ECO:0000313" key="12">
    <source>
        <dbReference type="EMBL" id="SNS18209.1"/>
    </source>
</evidence>
<dbReference type="GO" id="GO:0009986">
    <property type="term" value="C:cell surface"/>
    <property type="evidence" value="ECO:0007669"/>
    <property type="project" value="UniProtKB-SubCell"/>
</dbReference>
<keyword evidence="7 9" id="KW-0413">Isomerase</keyword>
<protein>
    <recommendedName>
        <fullName evidence="9">Chaperonin GroEL</fullName>
        <ecNumber evidence="9">5.6.1.7</ecNumber>
    </recommendedName>
    <alternativeName>
        <fullName evidence="9">60 kDa chaperonin</fullName>
    </alternativeName>
    <alternativeName>
        <fullName evidence="9">Chaperonin-60</fullName>
        <shortName evidence="9">Cpn60</shortName>
    </alternativeName>
</protein>
<keyword evidence="13" id="KW-1185">Reference proteome</keyword>
<dbReference type="SUPFAM" id="SSF48592">
    <property type="entry name" value="GroEL equatorial domain-like"/>
    <property type="match status" value="1"/>
</dbReference>
<keyword evidence="6 9" id="KW-0143">Chaperone</keyword>
<dbReference type="InterPro" id="IPR002423">
    <property type="entry name" value="Cpn60/GroEL/TCP-1"/>
</dbReference>
<keyword evidence="4 9" id="KW-0547">Nucleotide-binding</keyword>
<evidence type="ECO:0000256" key="11">
    <source>
        <dbReference type="RuleBase" id="RU000419"/>
    </source>
</evidence>
<feature type="binding site" evidence="9">
    <location>
        <position position="493"/>
    </location>
    <ligand>
        <name>ATP</name>
        <dbReference type="ChEBI" id="CHEBI:30616"/>
    </ligand>
</feature>
<dbReference type="HAMAP" id="MF_00600">
    <property type="entry name" value="CH60"/>
    <property type="match status" value="1"/>
</dbReference>
<evidence type="ECO:0000256" key="5">
    <source>
        <dbReference type="ARBA" id="ARBA00022840"/>
    </source>
</evidence>
<dbReference type="GO" id="GO:0140662">
    <property type="term" value="F:ATP-dependent protein folding chaperone"/>
    <property type="evidence" value="ECO:0007669"/>
    <property type="project" value="InterPro"/>
</dbReference>
<feature type="binding site" evidence="9">
    <location>
        <position position="413"/>
    </location>
    <ligand>
        <name>ATP</name>
        <dbReference type="ChEBI" id="CHEBI:30616"/>
    </ligand>
</feature>
<dbReference type="InterPro" id="IPR027409">
    <property type="entry name" value="GroEL-like_apical_dom_sf"/>
</dbReference>
<dbReference type="PANTHER" id="PTHR45633">
    <property type="entry name" value="60 KDA HEAT SHOCK PROTEIN, MITOCHONDRIAL"/>
    <property type="match status" value="1"/>
</dbReference>
<keyword evidence="5 9" id="KW-0067">ATP-binding</keyword>
<dbReference type="Gene3D" id="3.30.260.10">
    <property type="entry name" value="TCP-1-like chaperonin intermediate domain"/>
    <property type="match status" value="1"/>
</dbReference>
<feature type="binding site" evidence="9">
    <location>
        <begin position="86"/>
        <end position="90"/>
    </location>
    <ligand>
        <name>ATP</name>
        <dbReference type="ChEBI" id="CHEBI:30616"/>
    </ligand>
</feature>
<dbReference type="InterPro" id="IPR027410">
    <property type="entry name" value="TCP-1-like_intermed_sf"/>
</dbReference>
<dbReference type="PROSITE" id="PS00296">
    <property type="entry name" value="CHAPERONINS_CPN60"/>
    <property type="match status" value="1"/>
</dbReference>
<accession>A0A239CE34</accession>
<feature type="binding site" evidence="9">
    <location>
        <begin position="477"/>
        <end position="479"/>
    </location>
    <ligand>
        <name>ATP</name>
        <dbReference type="ChEBI" id="CHEBI:30616"/>
    </ligand>
</feature>
<dbReference type="AlphaFoldDB" id="A0A239CE34"/>
<dbReference type="Pfam" id="PF00118">
    <property type="entry name" value="Cpn60_TCP1"/>
    <property type="match status" value="1"/>
</dbReference>
<reference evidence="13" key="1">
    <citation type="submission" date="2017-06" db="EMBL/GenBank/DDBJ databases">
        <authorList>
            <person name="Varghese N."/>
            <person name="Submissions S."/>
        </authorList>
    </citation>
    <scope>NUCLEOTIDE SEQUENCE [LARGE SCALE GENOMIC DNA]</scope>
    <source>
        <strain evidence="13">DSM 44485</strain>
    </source>
</reference>
<dbReference type="EC" id="5.6.1.7" evidence="9"/>
<dbReference type="InterPro" id="IPR001844">
    <property type="entry name" value="Cpn60/GroEL"/>
</dbReference>
<evidence type="ECO:0000313" key="13">
    <source>
        <dbReference type="Proteomes" id="UP000198420"/>
    </source>
</evidence>
<dbReference type="RefSeq" id="WP_089314893.1">
    <property type="nucleotide sequence ID" value="NZ_FZNP01000012.1"/>
</dbReference>
<dbReference type="GO" id="GO:0042026">
    <property type="term" value="P:protein refolding"/>
    <property type="evidence" value="ECO:0007669"/>
    <property type="project" value="UniProtKB-UniRule"/>
</dbReference>
<dbReference type="OrthoDB" id="9766614at2"/>